<dbReference type="SFLD" id="SFLDG00358">
    <property type="entry name" value="Main_(cytGST)"/>
    <property type="match status" value="1"/>
</dbReference>
<gene>
    <name evidence="6" type="ORF">AAW51_5511</name>
</gene>
<evidence type="ECO:0000256" key="2">
    <source>
        <dbReference type="ARBA" id="ARBA00022679"/>
    </source>
</evidence>
<dbReference type="PANTHER" id="PTHR44051:SF2">
    <property type="entry name" value="HYPOTHETICAL GLUTATHIONE S-TRANSFERASE LIKE PROTEIN"/>
    <property type="match status" value="1"/>
</dbReference>
<dbReference type="EMBL" id="CP011371">
    <property type="protein sequence ID" value="AKJ32202.1"/>
    <property type="molecule type" value="Genomic_DNA"/>
</dbReference>
<dbReference type="FunFam" id="3.40.30.10:FF:000039">
    <property type="entry name" value="Glutathione S-transferase domain"/>
    <property type="match status" value="1"/>
</dbReference>
<evidence type="ECO:0000259" key="5">
    <source>
        <dbReference type="PROSITE" id="PS50405"/>
    </source>
</evidence>
<dbReference type="PROSITE" id="PS50405">
    <property type="entry name" value="GST_CTER"/>
    <property type="match status" value="1"/>
</dbReference>
<organism evidence="6 7">
    <name type="scientific">Caldimonas brevitalea</name>
    <dbReference type="NCBI Taxonomy" id="413882"/>
    <lineage>
        <taxon>Bacteria</taxon>
        <taxon>Pseudomonadati</taxon>
        <taxon>Pseudomonadota</taxon>
        <taxon>Betaproteobacteria</taxon>
        <taxon>Burkholderiales</taxon>
        <taxon>Sphaerotilaceae</taxon>
        <taxon>Caldimonas</taxon>
    </lineage>
</organism>
<dbReference type="AlphaFoldDB" id="A0A0G3BRZ7"/>
<dbReference type="Pfam" id="PF02798">
    <property type="entry name" value="GST_N"/>
    <property type="match status" value="1"/>
</dbReference>
<dbReference type="SUPFAM" id="SSF47616">
    <property type="entry name" value="GST C-terminal domain-like"/>
    <property type="match status" value="1"/>
</dbReference>
<proteinExistence type="inferred from homology"/>
<dbReference type="KEGG" id="pbh:AAW51_5511"/>
<dbReference type="SFLD" id="SFLDS00019">
    <property type="entry name" value="Glutathione_Transferase_(cytos"/>
    <property type="match status" value="1"/>
</dbReference>
<evidence type="ECO:0000313" key="6">
    <source>
        <dbReference type="EMBL" id="AKJ32202.1"/>
    </source>
</evidence>
<dbReference type="OrthoDB" id="9797500at2"/>
<dbReference type="RefSeq" id="WP_047197158.1">
    <property type="nucleotide sequence ID" value="NZ_CP011371.1"/>
</dbReference>
<dbReference type="SFLD" id="SFLDG01151">
    <property type="entry name" value="Main.2:_Nu-like"/>
    <property type="match status" value="1"/>
</dbReference>
<evidence type="ECO:0000256" key="1">
    <source>
        <dbReference type="ARBA" id="ARBA00007409"/>
    </source>
</evidence>
<feature type="domain" description="GST C-terminal" evidence="5">
    <location>
        <begin position="99"/>
        <end position="214"/>
    </location>
</feature>
<dbReference type="PANTHER" id="PTHR44051">
    <property type="entry name" value="GLUTATHIONE S-TRANSFERASE-RELATED"/>
    <property type="match status" value="1"/>
</dbReference>
<dbReference type="SUPFAM" id="SSF52833">
    <property type="entry name" value="Thioredoxin-like"/>
    <property type="match status" value="1"/>
</dbReference>
<dbReference type="Proteomes" id="UP000035352">
    <property type="component" value="Chromosome"/>
</dbReference>
<dbReference type="InterPro" id="IPR040079">
    <property type="entry name" value="Glutathione_S-Trfase"/>
</dbReference>
<dbReference type="PROSITE" id="PS50404">
    <property type="entry name" value="GST_NTER"/>
    <property type="match status" value="1"/>
</dbReference>
<dbReference type="Pfam" id="PF00043">
    <property type="entry name" value="GST_C"/>
    <property type="match status" value="1"/>
</dbReference>
<dbReference type="InterPro" id="IPR004046">
    <property type="entry name" value="GST_C"/>
</dbReference>
<dbReference type="InterPro" id="IPR036282">
    <property type="entry name" value="Glutathione-S-Trfase_C_sf"/>
</dbReference>
<dbReference type="InterPro" id="IPR036249">
    <property type="entry name" value="Thioredoxin-like_sf"/>
</dbReference>
<sequence length="214" mass="23794">MNPNGTHPLPSQPLRLYRHELSGHAHRVELLLSLLGLPFERVDVDLRRREHKQPAFLEKNPFGQVPVIEDGELTLADSNAILVYLATRYDGSGRWWPRDPVGAANVQRWLSVAAGALVNGPGNARLAVLFRQQGDPQAQELAHVLLERLEAHLGTREYFAADHPTVADVALYSYTAHAPEGGVSLQPYARLRAWLQRIEALPGFVPMQRSPTLA</sequence>
<protein>
    <submittedName>
        <fullName evidence="6">Glutathione S-transferase</fullName>
    </submittedName>
</protein>
<dbReference type="InterPro" id="IPR004045">
    <property type="entry name" value="Glutathione_S-Trfase_N"/>
</dbReference>
<dbReference type="STRING" id="413882.AAW51_5511"/>
<accession>A0A0G3BRZ7</accession>
<reference evidence="6 7" key="1">
    <citation type="submission" date="2015-05" db="EMBL/GenBank/DDBJ databases">
        <authorList>
            <person name="Tang B."/>
            <person name="Yu Y."/>
        </authorList>
    </citation>
    <scope>NUCLEOTIDE SEQUENCE [LARGE SCALE GENOMIC DNA]</scope>
    <source>
        <strain evidence="6 7">DSM 7029</strain>
    </source>
</reference>
<dbReference type="Gene3D" id="3.40.30.10">
    <property type="entry name" value="Glutaredoxin"/>
    <property type="match status" value="1"/>
</dbReference>
<keyword evidence="7" id="KW-1185">Reference proteome</keyword>
<dbReference type="CDD" id="cd03056">
    <property type="entry name" value="GST_N_4"/>
    <property type="match status" value="1"/>
</dbReference>
<dbReference type="Gene3D" id="1.20.1050.10">
    <property type="match status" value="1"/>
</dbReference>
<evidence type="ECO:0000259" key="4">
    <source>
        <dbReference type="PROSITE" id="PS50404"/>
    </source>
</evidence>
<name>A0A0G3BRZ7_9BURK</name>
<dbReference type="PATRIC" id="fig|413882.6.peg.5761"/>
<comment type="similarity">
    <text evidence="1 3">Belongs to the GST superfamily.</text>
</comment>
<evidence type="ECO:0000256" key="3">
    <source>
        <dbReference type="RuleBase" id="RU003494"/>
    </source>
</evidence>
<feature type="domain" description="GST N-terminal" evidence="4">
    <location>
        <begin position="12"/>
        <end position="93"/>
    </location>
</feature>
<evidence type="ECO:0000313" key="7">
    <source>
        <dbReference type="Proteomes" id="UP000035352"/>
    </source>
</evidence>
<dbReference type="InterPro" id="IPR010987">
    <property type="entry name" value="Glutathione-S-Trfase_C-like"/>
</dbReference>
<keyword evidence="2 6" id="KW-0808">Transferase</keyword>
<dbReference type="GO" id="GO:0016740">
    <property type="term" value="F:transferase activity"/>
    <property type="evidence" value="ECO:0007669"/>
    <property type="project" value="UniProtKB-KW"/>
</dbReference>